<organism evidence="2 3">
    <name type="scientific">Symbiodinium microadriaticum</name>
    <name type="common">Dinoflagellate</name>
    <name type="synonym">Zooxanthella microadriatica</name>
    <dbReference type="NCBI Taxonomy" id="2951"/>
    <lineage>
        <taxon>Eukaryota</taxon>
        <taxon>Sar</taxon>
        <taxon>Alveolata</taxon>
        <taxon>Dinophyceae</taxon>
        <taxon>Suessiales</taxon>
        <taxon>Symbiodiniaceae</taxon>
        <taxon>Symbiodinium</taxon>
    </lineage>
</organism>
<gene>
    <name evidence="2" type="ORF">AK812_SmicGene29701</name>
</gene>
<comment type="caution">
    <text evidence="2">The sequence shown here is derived from an EMBL/GenBank/DDBJ whole genome shotgun (WGS) entry which is preliminary data.</text>
</comment>
<accession>A0A1Q9D130</accession>
<reference evidence="2 3" key="1">
    <citation type="submission" date="2016-02" db="EMBL/GenBank/DDBJ databases">
        <title>Genome analysis of coral dinoflagellate symbionts highlights evolutionary adaptations to a symbiotic lifestyle.</title>
        <authorList>
            <person name="Aranda M."/>
            <person name="Li Y."/>
            <person name="Liew Y.J."/>
            <person name="Baumgarten S."/>
            <person name="Simakov O."/>
            <person name="Wilson M."/>
            <person name="Piel J."/>
            <person name="Ashoor H."/>
            <person name="Bougouffa S."/>
            <person name="Bajic V.B."/>
            <person name="Ryu T."/>
            <person name="Ravasi T."/>
            <person name="Bayer T."/>
            <person name="Micklem G."/>
            <person name="Kim H."/>
            <person name="Bhak J."/>
            <person name="Lajeunesse T.C."/>
            <person name="Voolstra C.R."/>
        </authorList>
    </citation>
    <scope>NUCLEOTIDE SEQUENCE [LARGE SCALE GENOMIC DNA]</scope>
    <source>
        <strain evidence="2 3">CCMP2467</strain>
    </source>
</reference>
<evidence type="ECO:0000313" key="2">
    <source>
        <dbReference type="EMBL" id="OLP88881.1"/>
    </source>
</evidence>
<feature type="region of interest" description="Disordered" evidence="1">
    <location>
        <begin position="1"/>
        <end position="81"/>
    </location>
</feature>
<sequence length="136" mass="15000">MHRLRVLTTLAESGGDLADDSETRGEGDPAQKWRATLGRRTAPGGDGRRSWRGRLTTLAGDGEQDPGGDGGRPWRGRRTTVDELGRDILKRTLAHKYRDDRHSWPDSGTDSGRLWHGRRMTADDSERAGEPGELVG</sequence>
<evidence type="ECO:0000313" key="3">
    <source>
        <dbReference type="Proteomes" id="UP000186817"/>
    </source>
</evidence>
<name>A0A1Q9D130_SYMMI</name>
<protein>
    <submittedName>
        <fullName evidence="2">Uncharacterized protein</fullName>
    </submittedName>
</protein>
<feature type="compositionally biased region" description="Basic and acidic residues" evidence="1">
    <location>
        <begin position="95"/>
        <end position="104"/>
    </location>
</feature>
<evidence type="ECO:0000256" key="1">
    <source>
        <dbReference type="SAM" id="MobiDB-lite"/>
    </source>
</evidence>
<dbReference type="AlphaFoldDB" id="A0A1Q9D130"/>
<feature type="compositionally biased region" description="Basic and acidic residues" evidence="1">
    <location>
        <begin position="120"/>
        <end position="130"/>
    </location>
</feature>
<dbReference type="EMBL" id="LSRX01000789">
    <property type="protein sequence ID" value="OLP88881.1"/>
    <property type="molecule type" value="Genomic_DNA"/>
</dbReference>
<feature type="compositionally biased region" description="Basic and acidic residues" evidence="1">
    <location>
        <begin position="21"/>
        <end position="31"/>
    </location>
</feature>
<proteinExistence type="predicted"/>
<dbReference type="Proteomes" id="UP000186817">
    <property type="component" value="Unassembled WGS sequence"/>
</dbReference>
<feature type="region of interest" description="Disordered" evidence="1">
    <location>
        <begin position="95"/>
        <end position="136"/>
    </location>
</feature>
<keyword evidence="3" id="KW-1185">Reference proteome</keyword>